<accession>A0AAV8VE45</accession>
<protein>
    <submittedName>
        <fullName evidence="2">Uncharacterized protein</fullName>
    </submittedName>
</protein>
<reference evidence="2 3" key="1">
    <citation type="journal article" date="2023" name="Insect Mol. Biol.">
        <title>Genome sequencing provides insights into the evolution of gene families encoding plant cell wall-degrading enzymes in longhorned beetles.</title>
        <authorList>
            <person name="Shin N.R."/>
            <person name="Okamura Y."/>
            <person name="Kirsch R."/>
            <person name="Pauchet Y."/>
        </authorList>
    </citation>
    <scope>NUCLEOTIDE SEQUENCE [LARGE SCALE GENOMIC DNA]</scope>
    <source>
        <strain evidence="2">EAD_L_NR</strain>
    </source>
</reference>
<gene>
    <name evidence="2" type="ORF">NQ315_013464</name>
</gene>
<evidence type="ECO:0000256" key="1">
    <source>
        <dbReference type="SAM" id="MobiDB-lite"/>
    </source>
</evidence>
<dbReference type="AlphaFoldDB" id="A0AAV8VE45"/>
<feature type="compositionally biased region" description="Basic residues" evidence="1">
    <location>
        <begin position="28"/>
        <end position="37"/>
    </location>
</feature>
<keyword evidence="3" id="KW-1185">Reference proteome</keyword>
<comment type="caution">
    <text evidence="2">The sequence shown here is derived from an EMBL/GenBank/DDBJ whole genome shotgun (WGS) entry which is preliminary data.</text>
</comment>
<feature type="region of interest" description="Disordered" evidence="1">
    <location>
        <begin position="28"/>
        <end position="47"/>
    </location>
</feature>
<evidence type="ECO:0000313" key="3">
    <source>
        <dbReference type="Proteomes" id="UP001159042"/>
    </source>
</evidence>
<dbReference type="Proteomes" id="UP001159042">
    <property type="component" value="Unassembled WGS sequence"/>
</dbReference>
<organism evidence="2 3">
    <name type="scientific">Exocentrus adspersus</name>
    <dbReference type="NCBI Taxonomy" id="1586481"/>
    <lineage>
        <taxon>Eukaryota</taxon>
        <taxon>Metazoa</taxon>
        <taxon>Ecdysozoa</taxon>
        <taxon>Arthropoda</taxon>
        <taxon>Hexapoda</taxon>
        <taxon>Insecta</taxon>
        <taxon>Pterygota</taxon>
        <taxon>Neoptera</taxon>
        <taxon>Endopterygota</taxon>
        <taxon>Coleoptera</taxon>
        <taxon>Polyphaga</taxon>
        <taxon>Cucujiformia</taxon>
        <taxon>Chrysomeloidea</taxon>
        <taxon>Cerambycidae</taxon>
        <taxon>Lamiinae</taxon>
        <taxon>Acanthocinini</taxon>
        <taxon>Exocentrus</taxon>
    </lineage>
</organism>
<sequence>MKTRYDLEPIPVDFKLVRRFGCIIRRGPKKSHQSYRSHGRDPTSSHGQSIVFCSHVKAVIYSDDLHHSPTARDVNLILVNNSHHYMLIE</sequence>
<proteinExistence type="predicted"/>
<name>A0AAV8VE45_9CUCU</name>
<evidence type="ECO:0000313" key="2">
    <source>
        <dbReference type="EMBL" id="KAJ8912398.1"/>
    </source>
</evidence>
<dbReference type="EMBL" id="JANEYG010000131">
    <property type="protein sequence ID" value="KAJ8912398.1"/>
    <property type="molecule type" value="Genomic_DNA"/>
</dbReference>